<evidence type="ECO:0000313" key="1">
    <source>
        <dbReference type="EMBL" id="TDX51142.1"/>
    </source>
</evidence>
<evidence type="ECO:0000313" key="2">
    <source>
        <dbReference type="Proteomes" id="UP000295832"/>
    </source>
</evidence>
<organism evidence="1 2">
    <name type="scientific">Orenia marismortui</name>
    <dbReference type="NCBI Taxonomy" id="46469"/>
    <lineage>
        <taxon>Bacteria</taxon>
        <taxon>Bacillati</taxon>
        <taxon>Bacillota</taxon>
        <taxon>Clostridia</taxon>
        <taxon>Halanaerobiales</taxon>
        <taxon>Halobacteroidaceae</taxon>
        <taxon>Orenia</taxon>
    </lineage>
</organism>
<reference evidence="1 2" key="1">
    <citation type="submission" date="2019-03" db="EMBL/GenBank/DDBJ databases">
        <title>Subsurface microbial communities from deep shales in Ohio and West Virginia, USA.</title>
        <authorList>
            <person name="Wrighton K."/>
        </authorList>
    </citation>
    <scope>NUCLEOTIDE SEQUENCE [LARGE SCALE GENOMIC DNA]</scope>
    <source>
        <strain evidence="1 2">MSL 6dP</strain>
    </source>
</reference>
<comment type="caution">
    <text evidence="1">The sequence shown here is derived from an EMBL/GenBank/DDBJ whole genome shotgun (WGS) entry which is preliminary data.</text>
</comment>
<dbReference type="EMBL" id="SOEG01000015">
    <property type="protein sequence ID" value="TDX51142.1"/>
    <property type="molecule type" value="Genomic_DNA"/>
</dbReference>
<keyword evidence="2" id="KW-1185">Reference proteome</keyword>
<proteinExistence type="predicted"/>
<dbReference type="STRING" id="926561.GCA_000379025_02898"/>
<accession>A0A4R8GY39</accession>
<gene>
    <name evidence="1" type="ORF">C7959_11518</name>
</gene>
<name>A0A4R8GY39_9FIRM</name>
<protein>
    <submittedName>
        <fullName evidence="1">Uncharacterized protein</fullName>
    </submittedName>
</protein>
<dbReference type="Proteomes" id="UP000295832">
    <property type="component" value="Unassembled WGS sequence"/>
</dbReference>
<sequence length="172" mass="20311">MKSNKEKVFFYNKINNEDIIFSFDNCSCLEFIKLLPIDLKLKIVNFSGSKLFNEEIYIGVEEVNHINSIEKMKEFLQTNINLLIDDIDFILQDAIEVSIHDDYEVNLTFSLTSLKIKYDSFIESILRKIGYKSIAFDYLKQNIGKYVLIEKEAQIKKVYDSFDDYIDDIRKK</sequence>
<dbReference type="RefSeq" id="WP_134116962.1">
    <property type="nucleotide sequence ID" value="NZ_SOEG01000015.1"/>
</dbReference>
<dbReference type="AlphaFoldDB" id="A0A4R8GY39"/>